<dbReference type="GO" id="GO:0003755">
    <property type="term" value="F:peptidyl-prolyl cis-trans isomerase activity"/>
    <property type="evidence" value="ECO:0007669"/>
    <property type="project" value="UniProtKB-KW"/>
</dbReference>
<dbReference type="EMBL" id="FNHG01000011">
    <property type="protein sequence ID" value="SDM42426.1"/>
    <property type="molecule type" value="Genomic_DNA"/>
</dbReference>
<keyword evidence="5" id="KW-0143">Chaperone</keyword>
<evidence type="ECO:0000256" key="1">
    <source>
        <dbReference type="ARBA" id="ARBA00018370"/>
    </source>
</evidence>
<reference evidence="12 13" key="1">
    <citation type="submission" date="2016-10" db="EMBL/GenBank/DDBJ databases">
        <authorList>
            <person name="de Groot N.N."/>
        </authorList>
    </citation>
    <scope>NUCLEOTIDE SEQUENCE [LARGE SCALE GENOMIC DNA]</scope>
    <source>
        <strain evidence="12 13">DSM 16077</strain>
    </source>
</reference>
<keyword evidence="6 9" id="KW-0413">Isomerase</keyword>
<keyword evidence="2 10" id="KW-0732">Signal</keyword>
<dbReference type="Pfam" id="PF09312">
    <property type="entry name" value="SurA_N"/>
    <property type="match status" value="1"/>
</dbReference>
<dbReference type="InterPro" id="IPR015391">
    <property type="entry name" value="SurA_N"/>
</dbReference>
<evidence type="ECO:0000256" key="6">
    <source>
        <dbReference type="ARBA" id="ARBA00023235"/>
    </source>
</evidence>
<organism evidence="12 13">
    <name type="scientific">Maricaulis salignorans</name>
    <dbReference type="NCBI Taxonomy" id="144026"/>
    <lineage>
        <taxon>Bacteria</taxon>
        <taxon>Pseudomonadati</taxon>
        <taxon>Pseudomonadota</taxon>
        <taxon>Alphaproteobacteria</taxon>
        <taxon>Maricaulales</taxon>
        <taxon>Maricaulaceae</taxon>
        <taxon>Maricaulis</taxon>
    </lineage>
</organism>
<proteinExistence type="predicted"/>
<dbReference type="Pfam" id="PF00639">
    <property type="entry name" value="Rotamase"/>
    <property type="match status" value="1"/>
</dbReference>
<evidence type="ECO:0000256" key="4">
    <source>
        <dbReference type="ARBA" id="ARBA00023110"/>
    </source>
</evidence>
<dbReference type="SUPFAM" id="SSF109998">
    <property type="entry name" value="Triger factor/SurA peptide-binding domain-like"/>
    <property type="match status" value="1"/>
</dbReference>
<dbReference type="PANTHER" id="PTHR47637:SF1">
    <property type="entry name" value="CHAPERONE SURA"/>
    <property type="match status" value="1"/>
</dbReference>
<dbReference type="Gene3D" id="3.10.50.40">
    <property type="match status" value="1"/>
</dbReference>
<dbReference type="InterPro" id="IPR027304">
    <property type="entry name" value="Trigger_fact/SurA_dom_sf"/>
</dbReference>
<feature type="signal peptide" evidence="10">
    <location>
        <begin position="1"/>
        <end position="27"/>
    </location>
</feature>
<protein>
    <recommendedName>
        <fullName evidence="1">Parvulin-like PPIase</fullName>
    </recommendedName>
    <alternativeName>
        <fullName evidence="7">Peptidyl-prolyl cis-trans isomerase plp</fullName>
    </alternativeName>
    <alternativeName>
        <fullName evidence="8">Rotamase plp</fullName>
    </alternativeName>
</protein>
<evidence type="ECO:0000256" key="10">
    <source>
        <dbReference type="SAM" id="SignalP"/>
    </source>
</evidence>
<evidence type="ECO:0000256" key="2">
    <source>
        <dbReference type="ARBA" id="ARBA00022729"/>
    </source>
</evidence>
<sequence length="424" mass="45572">MLMIPVKNLVLTLMASLLVITAPGAMAQTTEGVAALVNDQPITTVDVRNRMRLIIASTGLTQIDAATLAQIQGQAIRGLVDENLQLQAAREYEIAVTEEEIDQSIQDLADRNNTTIASIVGDLERSGVDIQTLRHQLEAEIAWQVLVNGRYGSRIRISDQQIEMALERLAASASQPQYRIFELFFEIPSVSREEETVQRVIAVMDQLQRGAPFPELARQYSDAPSAANGGDIGWIVASQLPPEVATIVPQLMQQYIQSQGGAALSNPVRVPGGFMIVALVAARDGTTTLQYDLVQITVPASAVQPNSSAALARALAENPTCSQAEAVASRIPGSVVTPLGAIGADALLPQISEALEPLREGGNTGVLQTAAGLQSLIVCDRTIAGPGVPSRDDLESQLRGQQLSLHSRRWLRDLRRDGTVEIRD</sequence>
<keyword evidence="3" id="KW-0574">Periplasm</keyword>
<evidence type="ECO:0000313" key="12">
    <source>
        <dbReference type="EMBL" id="SDM42426.1"/>
    </source>
</evidence>
<evidence type="ECO:0000313" key="13">
    <source>
        <dbReference type="Proteomes" id="UP000199759"/>
    </source>
</evidence>
<evidence type="ECO:0000259" key="11">
    <source>
        <dbReference type="PROSITE" id="PS50198"/>
    </source>
</evidence>
<accession>A0A1G9T469</accession>
<dbReference type="PANTHER" id="PTHR47637">
    <property type="entry name" value="CHAPERONE SURA"/>
    <property type="match status" value="1"/>
</dbReference>
<dbReference type="RefSeq" id="WP_233342418.1">
    <property type="nucleotide sequence ID" value="NZ_FNHG01000011.1"/>
</dbReference>
<evidence type="ECO:0000256" key="7">
    <source>
        <dbReference type="ARBA" id="ARBA00030642"/>
    </source>
</evidence>
<dbReference type="Proteomes" id="UP000199759">
    <property type="component" value="Unassembled WGS sequence"/>
</dbReference>
<dbReference type="SUPFAM" id="SSF54534">
    <property type="entry name" value="FKBP-like"/>
    <property type="match status" value="1"/>
</dbReference>
<feature type="domain" description="PpiC" evidence="11">
    <location>
        <begin position="175"/>
        <end position="281"/>
    </location>
</feature>
<keyword evidence="13" id="KW-1185">Reference proteome</keyword>
<dbReference type="InterPro" id="IPR000297">
    <property type="entry name" value="PPIase_PpiC"/>
</dbReference>
<evidence type="ECO:0000256" key="5">
    <source>
        <dbReference type="ARBA" id="ARBA00023186"/>
    </source>
</evidence>
<dbReference type="InterPro" id="IPR050280">
    <property type="entry name" value="OMP_Chaperone_SurA"/>
</dbReference>
<gene>
    <name evidence="12" type="ORF">SAMN04488568_11125</name>
</gene>
<dbReference type="Gene3D" id="1.10.4030.10">
    <property type="entry name" value="Porin chaperone SurA, peptide-binding domain"/>
    <property type="match status" value="1"/>
</dbReference>
<dbReference type="AlphaFoldDB" id="A0A1G9T469"/>
<evidence type="ECO:0000256" key="8">
    <source>
        <dbReference type="ARBA" id="ARBA00031484"/>
    </source>
</evidence>
<evidence type="ECO:0000256" key="9">
    <source>
        <dbReference type="PROSITE-ProRule" id="PRU00278"/>
    </source>
</evidence>
<evidence type="ECO:0000256" key="3">
    <source>
        <dbReference type="ARBA" id="ARBA00022764"/>
    </source>
</evidence>
<feature type="chain" id="PRO_5011644237" description="Parvulin-like PPIase" evidence="10">
    <location>
        <begin position="28"/>
        <end position="424"/>
    </location>
</feature>
<keyword evidence="4 9" id="KW-0697">Rotamase</keyword>
<dbReference type="PROSITE" id="PS50198">
    <property type="entry name" value="PPIC_PPIASE_2"/>
    <property type="match status" value="1"/>
</dbReference>
<dbReference type="InterPro" id="IPR046357">
    <property type="entry name" value="PPIase_dom_sf"/>
</dbReference>
<dbReference type="STRING" id="144026.SAMN04488568_11125"/>
<name>A0A1G9T469_9PROT</name>